<dbReference type="SMART" id="SM00339">
    <property type="entry name" value="FH"/>
    <property type="match status" value="1"/>
</dbReference>
<feature type="region of interest" description="Disordered" evidence="3">
    <location>
        <begin position="1"/>
        <end position="20"/>
    </location>
</feature>
<dbReference type="InterPro" id="IPR036390">
    <property type="entry name" value="WH_DNA-bd_sf"/>
</dbReference>
<dbReference type="PROSITE" id="PS00657">
    <property type="entry name" value="FORK_HEAD_1"/>
    <property type="match status" value="1"/>
</dbReference>
<evidence type="ECO:0000256" key="3">
    <source>
        <dbReference type="SAM" id="MobiDB-lite"/>
    </source>
</evidence>
<name>A0AAN7DDV1_9FUNG</name>
<feature type="domain" description="Fork-head" evidence="4">
    <location>
        <begin position="73"/>
        <end position="172"/>
    </location>
</feature>
<dbReference type="InterPro" id="IPR036388">
    <property type="entry name" value="WH-like_DNA-bd_sf"/>
</dbReference>
<dbReference type="Proteomes" id="UP001304243">
    <property type="component" value="Unassembled WGS sequence"/>
</dbReference>
<feature type="compositionally biased region" description="Polar residues" evidence="3">
    <location>
        <begin position="208"/>
        <end position="219"/>
    </location>
</feature>
<gene>
    <name evidence="5" type="primary">RSC9</name>
    <name evidence="5" type="ORF">ATC70_003359</name>
</gene>
<reference evidence="5 6" key="1">
    <citation type="submission" date="2022-11" db="EMBL/GenBank/DDBJ databases">
        <title>Mucor velutinosus strain NIH1002 WGS.</title>
        <authorList>
            <person name="Subramanian P."/>
            <person name="Mullikin J.C."/>
            <person name="Segre J.A."/>
            <person name="Zelazny A.M."/>
        </authorList>
    </citation>
    <scope>NUCLEOTIDE SEQUENCE [LARGE SCALE GENOMIC DNA]</scope>
    <source>
        <strain evidence="5 6">NIH1002</strain>
    </source>
</reference>
<dbReference type="GO" id="GO:0000978">
    <property type="term" value="F:RNA polymerase II cis-regulatory region sequence-specific DNA binding"/>
    <property type="evidence" value="ECO:0007669"/>
    <property type="project" value="TreeGrafter"/>
</dbReference>
<dbReference type="AlphaFoldDB" id="A0AAN7DDV1"/>
<dbReference type="EMBL" id="JASEJX010000021">
    <property type="protein sequence ID" value="KAK4512655.1"/>
    <property type="molecule type" value="Genomic_DNA"/>
</dbReference>
<protein>
    <submittedName>
        <fullName evidence="5">Chromatin structure-remodeling complex protein rsc9</fullName>
    </submittedName>
</protein>
<evidence type="ECO:0000256" key="2">
    <source>
        <dbReference type="PROSITE-ProRule" id="PRU00089"/>
    </source>
</evidence>
<dbReference type="InterPro" id="IPR018122">
    <property type="entry name" value="TF_fork_head_CS_1"/>
</dbReference>
<keyword evidence="2" id="KW-0539">Nucleus</keyword>
<sequence>MDINTSLSSEGDRDKDADYLPPIPVMMRHPYIVASVKQYRSEAQNEQLQHHIVSESFIPMAPNLIKPPRKRRRPPFSYSSLIAQAILESENERMTLRDIYTWITGRYPALYNAEDTGWQNTIRHNLSLNRCFKKVPKSELVGTNHRGKGGYWTIDPTQMEKFKNGAFAKGSSISMRKKATKTSSPTPSLPDTPVSSLTNNTAKDNDNITHASSATSPSQPTVVVAAAVAHNEPCPVMQIHNLLN</sequence>
<dbReference type="InterPro" id="IPR050211">
    <property type="entry name" value="FOX_domain-containing"/>
</dbReference>
<dbReference type="RefSeq" id="XP_064679321.1">
    <property type="nucleotide sequence ID" value="XM_064822721.1"/>
</dbReference>
<dbReference type="PROSITE" id="PS50039">
    <property type="entry name" value="FORK_HEAD_3"/>
    <property type="match status" value="1"/>
</dbReference>
<organism evidence="5 6">
    <name type="scientific">Mucor velutinosus</name>
    <dbReference type="NCBI Taxonomy" id="708070"/>
    <lineage>
        <taxon>Eukaryota</taxon>
        <taxon>Fungi</taxon>
        <taxon>Fungi incertae sedis</taxon>
        <taxon>Mucoromycota</taxon>
        <taxon>Mucoromycotina</taxon>
        <taxon>Mucoromycetes</taxon>
        <taxon>Mucorales</taxon>
        <taxon>Mucorineae</taxon>
        <taxon>Mucoraceae</taxon>
        <taxon>Mucor</taxon>
    </lineage>
</organism>
<feature type="compositionally biased region" description="Low complexity" evidence="3">
    <location>
        <begin position="181"/>
        <end position="198"/>
    </location>
</feature>
<dbReference type="PANTHER" id="PTHR11829">
    <property type="entry name" value="FORKHEAD BOX PROTEIN"/>
    <property type="match status" value="1"/>
</dbReference>
<comment type="caution">
    <text evidence="5">The sequence shown here is derived from an EMBL/GenBank/DDBJ whole genome shotgun (WGS) entry which is preliminary data.</text>
</comment>
<keyword evidence="6" id="KW-1185">Reference proteome</keyword>
<evidence type="ECO:0000313" key="5">
    <source>
        <dbReference type="EMBL" id="KAK4512655.1"/>
    </source>
</evidence>
<evidence type="ECO:0000256" key="1">
    <source>
        <dbReference type="ARBA" id="ARBA00023125"/>
    </source>
</evidence>
<accession>A0AAN7DDV1</accession>
<proteinExistence type="predicted"/>
<dbReference type="PRINTS" id="PR00053">
    <property type="entry name" value="FORKHEAD"/>
</dbReference>
<dbReference type="GO" id="GO:0000981">
    <property type="term" value="F:DNA-binding transcription factor activity, RNA polymerase II-specific"/>
    <property type="evidence" value="ECO:0007669"/>
    <property type="project" value="TreeGrafter"/>
</dbReference>
<dbReference type="InterPro" id="IPR001766">
    <property type="entry name" value="Fork_head_dom"/>
</dbReference>
<dbReference type="SUPFAM" id="SSF46785">
    <property type="entry name" value="Winged helix' DNA-binding domain"/>
    <property type="match status" value="1"/>
</dbReference>
<dbReference type="FunFam" id="1.10.10.10:FF:000135">
    <property type="entry name" value="forkhead box protein G1"/>
    <property type="match status" value="1"/>
</dbReference>
<keyword evidence="1 2" id="KW-0238">DNA-binding</keyword>
<evidence type="ECO:0000313" key="6">
    <source>
        <dbReference type="Proteomes" id="UP001304243"/>
    </source>
</evidence>
<dbReference type="Pfam" id="PF00250">
    <property type="entry name" value="Forkhead"/>
    <property type="match status" value="1"/>
</dbReference>
<dbReference type="GO" id="GO:0005634">
    <property type="term" value="C:nucleus"/>
    <property type="evidence" value="ECO:0007669"/>
    <property type="project" value="UniProtKB-SubCell"/>
</dbReference>
<feature type="region of interest" description="Disordered" evidence="3">
    <location>
        <begin position="173"/>
        <end position="219"/>
    </location>
</feature>
<evidence type="ECO:0000259" key="4">
    <source>
        <dbReference type="PROSITE" id="PS50039"/>
    </source>
</evidence>
<dbReference type="PANTHER" id="PTHR11829:SF343">
    <property type="entry name" value="FORK-HEAD DOMAIN-CONTAINING PROTEIN"/>
    <property type="match status" value="1"/>
</dbReference>
<dbReference type="Gene3D" id="1.10.10.10">
    <property type="entry name" value="Winged helix-like DNA-binding domain superfamily/Winged helix DNA-binding domain"/>
    <property type="match status" value="1"/>
</dbReference>
<feature type="DNA-binding region" description="Fork-head" evidence="2">
    <location>
        <begin position="73"/>
        <end position="172"/>
    </location>
</feature>
<comment type="subcellular location">
    <subcellularLocation>
        <location evidence="2">Nucleus</location>
    </subcellularLocation>
</comment>
<dbReference type="GeneID" id="89947061"/>